<dbReference type="InterPro" id="IPR000700">
    <property type="entry name" value="PAS-assoc_C"/>
</dbReference>
<protein>
    <submittedName>
        <fullName evidence="5">PAS domain S-box-containing protein/diguanylate cyclase (GGDEF)-like protein</fullName>
    </submittedName>
</protein>
<evidence type="ECO:0000313" key="6">
    <source>
        <dbReference type="Proteomes" id="UP000273643"/>
    </source>
</evidence>
<dbReference type="Gene3D" id="3.30.70.270">
    <property type="match status" value="1"/>
</dbReference>
<dbReference type="InterPro" id="IPR001633">
    <property type="entry name" value="EAL_dom"/>
</dbReference>
<feature type="domain" description="GGDEF" evidence="4">
    <location>
        <begin position="488"/>
        <end position="620"/>
    </location>
</feature>
<dbReference type="PROSITE" id="PS50887">
    <property type="entry name" value="GGDEF"/>
    <property type="match status" value="1"/>
</dbReference>
<dbReference type="RefSeq" id="WP_123636795.1">
    <property type="nucleotide sequence ID" value="NZ_RJUK01000001.1"/>
</dbReference>
<dbReference type="Pfam" id="PF00990">
    <property type="entry name" value="GGDEF"/>
    <property type="match status" value="1"/>
</dbReference>
<dbReference type="SMART" id="SM00065">
    <property type="entry name" value="GAF"/>
    <property type="match status" value="1"/>
</dbReference>
<reference evidence="5 6" key="1">
    <citation type="submission" date="2018-11" db="EMBL/GenBank/DDBJ databases">
        <title>Genomic Encyclopedia of Type Strains, Phase IV (KMG-IV): sequencing the most valuable type-strain genomes for metagenomic binning, comparative biology and taxonomic classification.</title>
        <authorList>
            <person name="Goeker M."/>
        </authorList>
    </citation>
    <scope>NUCLEOTIDE SEQUENCE [LARGE SCALE GENOMIC DNA]</scope>
    <source>
        <strain evidence="5 6">DSM 16974</strain>
    </source>
</reference>
<dbReference type="Gene3D" id="3.30.450.20">
    <property type="entry name" value="PAS domain"/>
    <property type="match status" value="1"/>
</dbReference>
<dbReference type="NCBIfam" id="TIGR00229">
    <property type="entry name" value="sensory_box"/>
    <property type="match status" value="1"/>
</dbReference>
<dbReference type="InterPro" id="IPR043128">
    <property type="entry name" value="Rev_trsase/Diguanyl_cyclase"/>
</dbReference>
<evidence type="ECO:0000259" key="1">
    <source>
        <dbReference type="PROSITE" id="PS50112"/>
    </source>
</evidence>
<keyword evidence="6" id="KW-1185">Reference proteome</keyword>
<dbReference type="Pfam" id="PF08447">
    <property type="entry name" value="PAS_3"/>
    <property type="match status" value="1"/>
</dbReference>
<dbReference type="AlphaFoldDB" id="A0A3N1NVF0"/>
<feature type="domain" description="PAC" evidence="2">
    <location>
        <begin position="247"/>
        <end position="299"/>
    </location>
</feature>
<dbReference type="SUPFAM" id="SSF55073">
    <property type="entry name" value="Nucleotide cyclase"/>
    <property type="match status" value="1"/>
</dbReference>
<dbReference type="InterPro" id="IPR003018">
    <property type="entry name" value="GAF"/>
</dbReference>
<feature type="domain" description="EAL" evidence="3">
    <location>
        <begin position="628"/>
        <end position="881"/>
    </location>
</feature>
<dbReference type="CDD" id="cd01948">
    <property type="entry name" value="EAL"/>
    <property type="match status" value="1"/>
</dbReference>
<name>A0A3N1NVF0_9GAMM</name>
<dbReference type="PROSITE" id="PS50113">
    <property type="entry name" value="PAC"/>
    <property type="match status" value="1"/>
</dbReference>
<dbReference type="InterPro" id="IPR000014">
    <property type="entry name" value="PAS"/>
</dbReference>
<dbReference type="PANTHER" id="PTHR44757">
    <property type="entry name" value="DIGUANYLATE CYCLASE DGCP"/>
    <property type="match status" value="1"/>
</dbReference>
<evidence type="ECO:0000259" key="3">
    <source>
        <dbReference type="PROSITE" id="PS50883"/>
    </source>
</evidence>
<evidence type="ECO:0000259" key="4">
    <source>
        <dbReference type="PROSITE" id="PS50887"/>
    </source>
</evidence>
<dbReference type="Gene3D" id="3.20.20.450">
    <property type="entry name" value="EAL domain"/>
    <property type="match status" value="1"/>
</dbReference>
<dbReference type="CDD" id="cd00130">
    <property type="entry name" value="PAS"/>
    <property type="match status" value="1"/>
</dbReference>
<dbReference type="SMART" id="SM00091">
    <property type="entry name" value="PAS"/>
    <property type="match status" value="1"/>
</dbReference>
<dbReference type="SUPFAM" id="SSF141868">
    <property type="entry name" value="EAL domain-like"/>
    <property type="match status" value="1"/>
</dbReference>
<dbReference type="NCBIfam" id="TIGR00254">
    <property type="entry name" value="GGDEF"/>
    <property type="match status" value="1"/>
</dbReference>
<evidence type="ECO:0000313" key="5">
    <source>
        <dbReference type="EMBL" id="ROQ19431.1"/>
    </source>
</evidence>
<dbReference type="InterPro" id="IPR029787">
    <property type="entry name" value="Nucleotide_cyclase"/>
</dbReference>
<evidence type="ECO:0000259" key="2">
    <source>
        <dbReference type="PROSITE" id="PS50113"/>
    </source>
</evidence>
<dbReference type="Proteomes" id="UP000273643">
    <property type="component" value="Unassembled WGS sequence"/>
</dbReference>
<comment type="caution">
    <text evidence="5">The sequence shown here is derived from an EMBL/GenBank/DDBJ whole genome shotgun (WGS) entry which is preliminary data.</text>
</comment>
<dbReference type="InterPro" id="IPR035965">
    <property type="entry name" value="PAS-like_dom_sf"/>
</dbReference>
<dbReference type="Gene3D" id="3.30.450.40">
    <property type="match status" value="1"/>
</dbReference>
<dbReference type="OrthoDB" id="9804951at2"/>
<proteinExistence type="predicted"/>
<dbReference type="PANTHER" id="PTHR44757:SF2">
    <property type="entry name" value="BIOFILM ARCHITECTURE MAINTENANCE PROTEIN MBAA"/>
    <property type="match status" value="1"/>
</dbReference>
<feature type="domain" description="PAS" evidence="1">
    <location>
        <begin position="169"/>
        <end position="244"/>
    </location>
</feature>
<dbReference type="InterPro" id="IPR013655">
    <property type="entry name" value="PAS_fold_3"/>
</dbReference>
<organism evidence="5 6">
    <name type="scientific">Marinimicrobium koreense</name>
    <dbReference type="NCBI Taxonomy" id="306545"/>
    <lineage>
        <taxon>Bacteria</taxon>
        <taxon>Pseudomonadati</taxon>
        <taxon>Pseudomonadota</taxon>
        <taxon>Gammaproteobacteria</taxon>
        <taxon>Cellvibrionales</taxon>
        <taxon>Cellvibrionaceae</taxon>
        <taxon>Marinimicrobium</taxon>
    </lineage>
</organism>
<dbReference type="PROSITE" id="PS50883">
    <property type="entry name" value="EAL"/>
    <property type="match status" value="1"/>
</dbReference>
<dbReference type="PROSITE" id="PS50112">
    <property type="entry name" value="PAS"/>
    <property type="match status" value="1"/>
</dbReference>
<dbReference type="SMART" id="SM00267">
    <property type="entry name" value="GGDEF"/>
    <property type="match status" value="1"/>
</dbReference>
<gene>
    <name evidence="5" type="ORF">EDC38_0013</name>
</gene>
<dbReference type="CDD" id="cd01949">
    <property type="entry name" value="GGDEF"/>
    <property type="match status" value="1"/>
</dbReference>
<dbReference type="InterPro" id="IPR052155">
    <property type="entry name" value="Biofilm_reg_signaling"/>
</dbReference>
<dbReference type="InterPro" id="IPR035919">
    <property type="entry name" value="EAL_sf"/>
</dbReference>
<dbReference type="InterPro" id="IPR000160">
    <property type="entry name" value="GGDEF_dom"/>
</dbReference>
<sequence length="881" mass="97003">MKSDVSAEEVFRQLADSLALNDSPDFFLNLCQRLTELLGVDHALIAEVFPELAQARTLAVWSRGQPVDNFSYPLAGSPCDTVVGSRACLYPASVCTRFPDDEMLQTMRVEGYFGFPMTSQDGSAMGLIALLSDAPMVLPGVAEEVLRIAAAQAGAELGRRRAEESLLESERRLHTLMNHLPGMAYRCRNDADWTMEFVSQGARVLTGFPPEALIESRQIAFVQLIHQADRVRVNEEVQACVTAGRPYRVVYRLINAHGEVRWVWEQGQGVFSPDRSEVLLEGFISDITEQHESERVQEAVVQTATAITSRLGADFFQQLVLHLTRALDADVGFVATLQGDDEMETLARVVAGQPVENVHYRLEGSHCAEVLSKGESVGEFDPPISIPHPNGGEPVLARSYVGRRLDSASGEPIGSLMVIYSHSTPDLNLATSVLRILAVGAAGELERQTNDRRIYQLAYVDGTTALPNRIHFMERLGSALQHAEQSGESLSLVFLDLKRFKEINDVLGHDTGDQLLAAVARRLEQACRVDEFLARLSGDEFALLVPNLGADGLPAVIERCHQCLARPVYAAGREFSLDVNIGAACYPVDAMTAADLFQCASVAMHEAKRSGGNACIFDVSIAEALNRRRALAERFARALVEDRLTLHYQPQVDLVTGALVGAEVLCRWKDEHWGWVNPSEFIPLAEERGLIQELGQWVLSSASRQWVAWQSQGLRFPGRLSVNISALQFTDLSLAEEIKAMAAPVPPEAIGLELTESGFMRDPELAVEITERLRQAGFALSIDDFGTGYSSLSYLRRFAADTLKIDMSFVCDMLENQSDYTIVTTIVAMAHSLGMMTVAEGVETRAQADALTRLGCDRAQGFLYDRPLDSQRFAARWLTPE</sequence>
<dbReference type="EMBL" id="RJUK01000001">
    <property type="protein sequence ID" value="ROQ19431.1"/>
    <property type="molecule type" value="Genomic_DNA"/>
</dbReference>
<dbReference type="InterPro" id="IPR029016">
    <property type="entry name" value="GAF-like_dom_sf"/>
</dbReference>
<dbReference type="SUPFAM" id="SSF55781">
    <property type="entry name" value="GAF domain-like"/>
    <property type="match status" value="2"/>
</dbReference>
<dbReference type="SMART" id="SM00052">
    <property type="entry name" value="EAL"/>
    <property type="match status" value="1"/>
</dbReference>
<dbReference type="Pfam" id="PF00563">
    <property type="entry name" value="EAL"/>
    <property type="match status" value="1"/>
</dbReference>
<dbReference type="SUPFAM" id="SSF55785">
    <property type="entry name" value="PYP-like sensor domain (PAS domain)"/>
    <property type="match status" value="1"/>
</dbReference>
<accession>A0A3N1NVF0</accession>